<dbReference type="Gene3D" id="3.40.470.10">
    <property type="entry name" value="Uracil-DNA glycosylase-like domain"/>
    <property type="match status" value="1"/>
</dbReference>
<name>A0A142JSI2_9BURK</name>
<gene>
    <name evidence="2" type="ORF">A2G96_24860</name>
</gene>
<dbReference type="Proteomes" id="UP000075238">
    <property type="component" value="Chromosome 2"/>
</dbReference>
<dbReference type="PANTHER" id="PTHR42160:SF1">
    <property type="entry name" value="URACIL-DNA GLYCOSYLASE SUPERFAMILY PROTEIN"/>
    <property type="match status" value="1"/>
</dbReference>
<evidence type="ECO:0000313" key="2">
    <source>
        <dbReference type="EMBL" id="AMR81044.1"/>
    </source>
</evidence>
<reference evidence="2 3" key="1">
    <citation type="submission" date="2016-03" db="EMBL/GenBank/DDBJ databases">
        <title>Complete genome sequence of a novel chlorpyrifos degrading bacterium, Cupriavidus nantongensis sp. X1.</title>
        <authorList>
            <person name="Fang L."/>
        </authorList>
    </citation>
    <scope>NUCLEOTIDE SEQUENCE [LARGE SCALE GENOMIC DNA]</scope>
    <source>
        <strain evidence="2 3">X1</strain>
    </source>
</reference>
<feature type="domain" description="Uracil-DNA glycosylase-like" evidence="1">
    <location>
        <begin position="43"/>
        <end position="200"/>
    </location>
</feature>
<dbReference type="CDD" id="cd10033">
    <property type="entry name" value="UDG_like"/>
    <property type="match status" value="1"/>
</dbReference>
<dbReference type="InterPro" id="IPR036895">
    <property type="entry name" value="Uracil-DNA_glycosylase-like_sf"/>
</dbReference>
<protein>
    <submittedName>
        <fullName evidence="2">Uracil-DNA glycosylase</fullName>
    </submittedName>
</protein>
<dbReference type="AlphaFoldDB" id="A0A142JSI2"/>
<dbReference type="EMBL" id="CP014845">
    <property type="protein sequence ID" value="AMR81044.1"/>
    <property type="molecule type" value="Genomic_DNA"/>
</dbReference>
<dbReference type="InterPro" id="IPR047124">
    <property type="entry name" value="HI_0220.2"/>
</dbReference>
<dbReference type="KEGG" id="cnan:A2G96_24860"/>
<dbReference type="SMART" id="SM00986">
    <property type="entry name" value="UDG"/>
    <property type="match status" value="1"/>
</dbReference>
<accession>A0A142JSI2</accession>
<dbReference type="Pfam" id="PF03167">
    <property type="entry name" value="UDG"/>
    <property type="match status" value="1"/>
</dbReference>
<proteinExistence type="predicted"/>
<dbReference type="SUPFAM" id="SSF52141">
    <property type="entry name" value="Uracil-DNA glycosylase-like"/>
    <property type="match status" value="1"/>
</dbReference>
<evidence type="ECO:0000259" key="1">
    <source>
        <dbReference type="SMART" id="SM00986"/>
    </source>
</evidence>
<organism evidence="2 3">
    <name type="scientific">Cupriavidus nantongensis</name>
    <dbReference type="NCBI Taxonomy" id="1796606"/>
    <lineage>
        <taxon>Bacteria</taxon>
        <taxon>Pseudomonadati</taxon>
        <taxon>Pseudomonadota</taxon>
        <taxon>Betaproteobacteria</taxon>
        <taxon>Burkholderiales</taxon>
        <taxon>Burkholderiaceae</taxon>
        <taxon>Cupriavidus</taxon>
    </lineage>
</organism>
<sequence>MPAKPPPPEHTLRHPTAALESLLTEVRACRACAQHLPLGPRPVVRAGAGARILIVGQAPGTRVHETGIPWNDASGDRLRQWLGVDDTTFCDASQFAIIPMGLCYPGRGKGGDNPPRPECAPLWMDRLLAQLPSIALTLLVGQYAQRHFLGARRKPTLTETVRAWQDYAPGFIPLPHPSPRNQPWFKQHPWFEAEVLPMLRERVGRILRHGRAPAGLNRWP</sequence>
<dbReference type="OrthoDB" id="9789139at2"/>
<keyword evidence="3" id="KW-1185">Reference proteome</keyword>
<dbReference type="InterPro" id="IPR005122">
    <property type="entry name" value="Uracil-DNA_glycosylase-like"/>
</dbReference>
<dbReference type="STRING" id="1796606.A2G96_24860"/>
<dbReference type="SMART" id="SM00987">
    <property type="entry name" value="UreE_C"/>
    <property type="match status" value="1"/>
</dbReference>
<dbReference type="PANTHER" id="PTHR42160">
    <property type="entry name" value="URACIL-DNA GLYCOSYLASE SUPERFAMILY PROTEIN"/>
    <property type="match status" value="1"/>
</dbReference>
<dbReference type="RefSeq" id="WP_062802861.1">
    <property type="nucleotide sequence ID" value="NZ_CP014845.1"/>
</dbReference>
<evidence type="ECO:0000313" key="3">
    <source>
        <dbReference type="Proteomes" id="UP000075238"/>
    </source>
</evidence>